<feature type="region of interest" description="Disordered" evidence="1">
    <location>
        <begin position="172"/>
        <end position="191"/>
    </location>
</feature>
<feature type="compositionally biased region" description="Polar residues" evidence="1">
    <location>
        <begin position="63"/>
        <end position="78"/>
    </location>
</feature>
<evidence type="ECO:0000256" key="1">
    <source>
        <dbReference type="SAM" id="MobiDB-lite"/>
    </source>
</evidence>
<evidence type="ECO:0008006" key="4">
    <source>
        <dbReference type="Google" id="ProtNLM"/>
    </source>
</evidence>
<feature type="compositionally biased region" description="Basic and acidic residues" evidence="1">
    <location>
        <begin position="180"/>
        <end position="191"/>
    </location>
</feature>
<gene>
    <name evidence="2" type="ORF">SARC_16815</name>
</gene>
<dbReference type="EMBL" id="KQ250555">
    <property type="protein sequence ID" value="KNC70655.1"/>
    <property type="molecule type" value="Genomic_DNA"/>
</dbReference>
<keyword evidence="3" id="KW-1185">Reference proteome</keyword>
<dbReference type="GeneID" id="25917319"/>
<proteinExistence type="predicted"/>
<feature type="non-terminal residue" evidence="2">
    <location>
        <position position="191"/>
    </location>
</feature>
<evidence type="ECO:0000313" key="3">
    <source>
        <dbReference type="Proteomes" id="UP000054560"/>
    </source>
</evidence>
<dbReference type="AlphaFoldDB" id="A0A0L0F1P8"/>
<dbReference type="Proteomes" id="UP000054560">
    <property type="component" value="Unassembled WGS sequence"/>
</dbReference>
<organism evidence="2 3">
    <name type="scientific">Sphaeroforma arctica JP610</name>
    <dbReference type="NCBI Taxonomy" id="667725"/>
    <lineage>
        <taxon>Eukaryota</taxon>
        <taxon>Ichthyosporea</taxon>
        <taxon>Ichthyophonida</taxon>
        <taxon>Sphaeroforma</taxon>
    </lineage>
</organism>
<name>A0A0L0F1P8_9EUKA</name>
<sequence>MGDGTVAVGAYAGCAEQGIYSTALGAYAGKTSLGARSTAIGAYAGFKDLGPQALAVGYSCAAGSSDSATGRTESSTSIGAMIPSNPPGGVVVGFGASSEASGSIVVGYKAQSRAANCLVVGAETSGVAGIENATYMGAVRSDDIAVDLVHNPETHEWLKVQGGLDNVRPVPDDYTVPTETSREVRLPREVA</sequence>
<accession>A0A0L0F1P8</accession>
<evidence type="ECO:0000313" key="2">
    <source>
        <dbReference type="EMBL" id="KNC70655.1"/>
    </source>
</evidence>
<dbReference type="Gene3D" id="2.150.10.10">
    <property type="entry name" value="Serralysin-like metalloprotease, C-terminal"/>
    <property type="match status" value="1"/>
</dbReference>
<dbReference type="RefSeq" id="XP_014144557.1">
    <property type="nucleotide sequence ID" value="XM_014289082.1"/>
</dbReference>
<reference evidence="2 3" key="1">
    <citation type="submission" date="2011-02" db="EMBL/GenBank/DDBJ databases">
        <title>The Genome Sequence of Sphaeroforma arctica JP610.</title>
        <authorList>
            <consortium name="The Broad Institute Genome Sequencing Platform"/>
            <person name="Russ C."/>
            <person name="Cuomo C."/>
            <person name="Young S.K."/>
            <person name="Zeng Q."/>
            <person name="Gargeya S."/>
            <person name="Alvarado L."/>
            <person name="Berlin A."/>
            <person name="Chapman S.B."/>
            <person name="Chen Z."/>
            <person name="Freedman E."/>
            <person name="Gellesch M."/>
            <person name="Goldberg J."/>
            <person name="Griggs A."/>
            <person name="Gujja S."/>
            <person name="Heilman E."/>
            <person name="Heiman D."/>
            <person name="Howarth C."/>
            <person name="Mehta T."/>
            <person name="Neiman D."/>
            <person name="Pearson M."/>
            <person name="Roberts A."/>
            <person name="Saif S."/>
            <person name="Shea T."/>
            <person name="Shenoy N."/>
            <person name="Sisk P."/>
            <person name="Stolte C."/>
            <person name="Sykes S."/>
            <person name="White J."/>
            <person name="Yandava C."/>
            <person name="Burger G."/>
            <person name="Gray M.W."/>
            <person name="Holland P.W.H."/>
            <person name="King N."/>
            <person name="Lang F.B.F."/>
            <person name="Roger A.J."/>
            <person name="Ruiz-Trillo I."/>
            <person name="Haas B."/>
            <person name="Nusbaum C."/>
            <person name="Birren B."/>
        </authorList>
    </citation>
    <scope>NUCLEOTIDE SEQUENCE [LARGE SCALE GENOMIC DNA]</scope>
    <source>
        <strain evidence="2 3">JP610</strain>
    </source>
</reference>
<dbReference type="InterPro" id="IPR011049">
    <property type="entry name" value="Serralysin-like_metalloprot_C"/>
</dbReference>
<protein>
    <recommendedName>
        <fullName evidence="4">Trimeric autotransporter adhesin YadA-like head domain-containing protein</fullName>
    </recommendedName>
</protein>
<dbReference type="SUPFAM" id="SSF101967">
    <property type="entry name" value="Adhesin YadA, collagen-binding domain"/>
    <property type="match status" value="1"/>
</dbReference>
<feature type="region of interest" description="Disordered" evidence="1">
    <location>
        <begin position="63"/>
        <end position="82"/>
    </location>
</feature>